<dbReference type="AlphaFoldDB" id="A0A1I4U4R5"/>
<dbReference type="EMBL" id="FOUB01000059">
    <property type="protein sequence ID" value="SFM83821.1"/>
    <property type="molecule type" value="Genomic_DNA"/>
</dbReference>
<reference evidence="3" key="1">
    <citation type="submission" date="2016-10" db="EMBL/GenBank/DDBJ databases">
        <authorList>
            <person name="Varghese N."/>
            <person name="Submissions S."/>
        </authorList>
    </citation>
    <scope>NUCLEOTIDE SEQUENCE [LARGE SCALE GENOMIC DNA]</scope>
    <source>
        <strain evidence="3">Nm44</strain>
    </source>
</reference>
<feature type="domain" description="N-acetylmuramoyl-L-alanine amidase" evidence="1">
    <location>
        <begin position="1"/>
        <end position="143"/>
    </location>
</feature>
<dbReference type="InterPro" id="IPR002502">
    <property type="entry name" value="Amidase_domain"/>
</dbReference>
<dbReference type="Gene3D" id="3.40.80.10">
    <property type="entry name" value="Peptidoglycan recognition protein-like"/>
    <property type="match status" value="1"/>
</dbReference>
<dbReference type="SUPFAM" id="SSF55846">
    <property type="entry name" value="N-acetylmuramoyl-L-alanine amidase-like"/>
    <property type="match status" value="1"/>
</dbReference>
<dbReference type="InterPro" id="IPR015510">
    <property type="entry name" value="PGRP"/>
</dbReference>
<dbReference type="Pfam" id="PF01510">
    <property type="entry name" value="Amidase_2"/>
    <property type="match status" value="1"/>
</dbReference>
<organism evidence="2 3">
    <name type="scientific">Nitrosomonas communis</name>
    <dbReference type="NCBI Taxonomy" id="44574"/>
    <lineage>
        <taxon>Bacteria</taxon>
        <taxon>Pseudomonadati</taxon>
        <taxon>Pseudomonadota</taxon>
        <taxon>Betaproteobacteria</taxon>
        <taxon>Nitrosomonadales</taxon>
        <taxon>Nitrosomonadaceae</taxon>
        <taxon>Nitrosomonas</taxon>
    </lineage>
</organism>
<dbReference type="CDD" id="cd06583">
    <property type="entry name" value="PGRP"/>
    <property type="match status" value="1"/>
</dbReference>
<dbReference type="OrthoDB" id="8754850at2"/>
<dbReference type="GO" id="GO:0009253">
    <property type="term" value="P:peptidoglycan catabolic process"/>
    <property type="evidence" value="ECO:0007669"/>
    <property type="project" value="InterPro"/>
</dbReference>
<dbReference type="PANTHER" id="PTHR11022">
    <property type="entry name" value="PEPTIDOGLYCAN RECOGNITION PROTEIN"/>
    <property type="match status" value="1"/>
</dbReference>
<evidence type="ECO:0000313" key="3">
    <source>
        <dbReference type="Proteomes" id="UP000183287"/>
    </source>
</evidence>
<dbReference type="PANTHER" id="PTHR11022:SF41">
    <property type="entry name" value="PEPTIDOGLYCAN-RECOGNITION PROTEIN LC-RELATED"/>
    <property type="match status" value="1"/>
</dbReference>
<sequence length="171" mass="19579">MTRQIKSIIIHCSNTLNGDHVSVEEIDAWHRKRGFYRSTDFRQRQNPNLTSIGYHFVIYPNGAVATGRHFDEVGEHAHDYNTKSIGICLIGTDKFTHEQWKSLEKCVCGLTTDIVLLQGGKESETPRVLGHRDLPEMHKKCPGFLVVDWLKNEMRPLPSHILDESEIEDAK</sequence>
<gene>
    <name evidence="2" type="ORF">SAMN05421863_105912</name>
</gene>
<dbReference type="GO" id="GO:0008745">
    <property type="term" value="F:N-acetylmuramoyl-L-alanine amidase activity"/>
    <property type="evidence" value="ECO:0007669"/>
    <property type="project" value="InterPro"/>
</dbReference>
<name>A0A1I4U4R5_9PROT</name>
<dbReference type="InterPro" id="IPR036505">
    <property type="entry name" value="Amidase/PGRP_sf"/>
</dbReference>
<keyword evidence="3" id="KW-1185">Reference proteome</keyword>
<dbReference type="Proteomes" id="UP000183287">
    <property type="component" value="Unassembled WGS sequence"/>
</dbReference>
<accession>A0A1I4U4R5</accession>
<evidence type="ECO:0000259" key="1">
    <source>
        <dbReference type="SMART" id="SM00644"/>
    </source>
</evidence>
<protein>
    <submittedName>
        <fullName evidence="2">N-acetylmuramoyl-L-alanine amidase</fullName>
    </submittedName>
</protein>
<dbReference type="STRING" id="44574.AAW31_04860"/>
<dbReference type="SMART" id="SM00644">
    <property type="entry name" value="Ami_2"/>
    <property type="match status" value="1"/>
</dbReference>
<proteinExistence type="predicted"/>
<dbReference type="RefSeq" id="WP_074906647.1">
    <property type="nucleotide sequence ID" value="NZ_FOUB01000059.1"/>
</dbReference>
<evidence type="ECO:0000313" key="2">
    <source>
        <dbReference type="EMBL" id="SFM83821.1"/>
    </source>
</evidence>